<dbReference type="EMBL" id="CBLX010000005">
    <property type="protein sequence ID" value="CDG38918.1"/>
    <property type="molecule type" value="Genomic_DNA"/>
</dbReference>
<dbReference type="RefSeq" id="WP_051757634.1">
    <property type="nucleotide sequence ID" value="NZ_CBLX010000005.1"/>
</dbReference>
<evidence type="ECO:0008006" key="5">
    <source>
        <dbReference type="Google" id="ProtNLM"/>
    </source>
</evidence>
<name>A0A060QDZ5_9PROT</name>
<dbReference type="eggNOG" id="ENOG5033A3G">
    <property type="taxonomic scope" value="Bacteria"/>
</dbReference>
<feature type="domain" description="Large polyvalent protein associated" evidence="1">
    <location>
        <begin position="143"/>
        <end position="223"/>
    </location>
</feature>
<dbReference type="AlphaFoldDB" id="A0A060QDZ5"/>
<reference evidence="3 4" key="1">
    <citation type="journal article" date="2014" name="Genome Biol. Evol.">
        <title>Acetic acid bacteria genomes reveal functional traits for adaptation to life in insect guts.</title>
        <authorList>
            <person name="Chouaia B."/>
            <person name="Gaiarsa S."/>
            <person name="Crotti E."/>
            <person name="Comandatore F."/>
            <person name="Degli Esposti M."/>
            <person name="Ricci I."/>
            <person name="Alma A."/>
            <person name="Favia G."/>
            <person name="Bandi C."/>
            <person name="Daffonchio D."/>
        </authorList>
    </citation>
    <scope>NUCLEOTIDE SEQUENCE [LARGE SCALE GENOMIC DNA]</scope>
    <source>
        <strain evidence="3 4">SF2.1</strain>
    </source>
</reference>
<sequence>MSDTAHTLEVGTMVSTPLYDRGRGYIAAIHGEQMPQTVKRIGGIMGTGGNAHFDIIFEIGARSVRLPECIIHGPQWKIYPKEAGFAEGWRLAELEKLASDLEAAQLAKEREEEAAFARAVEALKADAAYADLEQGDARDGALAAKNIRKLLKAAFKTTKFSVRKSEYGCIYVRWSEGPSEDEVSEITDRFKTGTFDHYSDCARQEDTPWSKSFGGAEYVFTSRAEA</sequence>
<gene>
    <name evidence="3" type="ORF">ASAP_0873</name>
</gene>
<reference evidence="3 4" key="2">
    <citation type="journal article" date="2014" name="PLoS ONE">
        <title>Evolution of mitochondria reconstructed from the energy metabolism of living bacteria.</title>
        <authorList>
            <person name="Degli Esposti M."/>
            <person name="Chouaia B."/>
            <person name="Comandatore F."/>
            <person name="Crotti E."/>
            <person name="Sassera D."/>
            <person name="Lievens P.M."/>
            <person name="Daffonchio D."/>
            <person name="Bandi C."/>
        </authorList>
    </citation>
    <scope>NUCLEOTIDE SEQUENCE [LARGE SCALE GENOMIC DNA]</scope>
    <source>
        <strain evidence="3 4">SF2.1</strain>
    </source>
</reference>
<dbReference type="Pfam" id="PF18847">
    <property type="entry name" value="LPD29"/>
    <property type="match status" value="1"/>
</dbReference>
<comment type="caution">
    <text evidence="3">The sequence shown here is derived from an EMBL/GenBank/DDBJ whole genome shotgun (WGS) entry which is preliminary data.</text>
</comment>
<dbReference type="Pfam" id="PF18850">
    <property type="entry name" value="LPD30"/>
    <property type="match status" value="1"/>
</dbReference>
<protein>
    <recommendedName>
        <fullName evidence="5">Large polyvalent protein associated domain-containing protein</fullName>
    </recommendedName>
</protein>
<organism evidence="3 4">
    <name type="scientific">Asaia bogorensis</name>
    <dbReference type="NCBI Taxonomy" id="91915"/>
    <lineage>
        <taxon>Bacteria</taxon>
        <taxon>Pseudomonadati</taxon>
        <taxon>Pseudomonadota</taxon>
        <taxon>Alphaproteobacteria</taxon>
        <taxon>Acetobacterales</taxon>
        <taxon>Acetobacteraceae</taxon>
        <taxon>Asaia</taxon>
    </lineage>
</organism>
<evidence type="ECO:0000259" key="1">
    <source>
        <dbReference type="Pfam" id="PF18847"/>
    </source>
</evidence>
<accession>A0A060QDZ5</accession>
<dbReference type="InterPro" id="IPR041311">
    <property type="entry name" value="LPD29"/>
</dbReference>
<dbReference type="Proteomes" id="UP000027583">
    <property type="component" value="Unassembled WGS sequence"/>
</dbReference>
<feature type="domain" description="Large polyvalent protein associated" evidence="2">
    <location>
        <begin position="9"/>
        <end position="123"/>
    </location>
</feature>
<evidence type="ECO:0000259" key="2">
    <source>
        <dbReference type="Pfam" id="PF18850"/>
    </source>
</evidence>
<proteinExistence type="predicted"/>
<evidence type="ECO:0000313" key="3">
    <source>
        <dbReference type="EMBL" id="CDG38918.1"/>
    </source>
</evidence>
<dbReference type="InterPro" id="IPR040631">
    <property type="entry name" value="LPD30"/>
</dbReference>
<evidence type="ECO:0000313" key="4">
    <source>
        <dbReference type="Proteomes" id="UP000027583"/>
    </source>
</evidence>